<evidence type="ECO:0000256" key="2">
    <source>
        <dbReference type="ARBA" id="ARBA00022723"/>
    </source>
</evidence>
<dbReference type="Proteomes" id="UP000010384">
    <property type="component" value="Chromosome"/>
</dbReference>
<evidence type="ECO:0000256" key="4">
    <source>
        <dbReference type="ARBA" id="ARBA00023002"/>
    </source>
</evidence>
<gene>
    <name evidence="8" type="ORF">Chro_4277</name>
</gene>
<dbReference type="Gene3D" id="1.10.760.10">
    <property type="entry name" value="Cytochrome c-like domain"/>
    <property type="match status" value="1"/>
</dbReference>
<dbReference type="PANTHER" id="PTHR30600:SF10">
    <property type="entry name" value="BLL6722 PROTEIN"/>
    <property type="match status" value="1"/>
</dbReference>
<dbReference type="InterPro" id="IPR036909">
    <property type="entry name" value="Cyt_c-like_dom_sf"/>
</dbReference>
<protein>
    <recommendedName>
        <fullName evidence="7">Cytochrome c domain-containing protein</fullName>
    </recommendedName>
</protein>
<dbReference type="GO" id="GO:0046872">
    <property type="term" value="F:metal ion binding"/>
    <property type="evidence" value="ECO:0007669"/>
    <property type="project" value="UniProtKB-KW"/>
</dbReference>
<keyword evidence="1 6" id="KW-0349">Heme</keyword>
<dbReference type="OrthoDB" id="9772811at2"/>
<accession>K9U5I1</accession>
<dbReference type="InterPro" id="IPR051395">
    <property type="entry name" value="Cytochrome_c_Peroxidase/MauG"/>
</dbReference>
<keyword evidence="4" id="KW-0560">Oxidoreductase</keyword>
<dbReference type="PROSITE" id="PS51007">
    <property type="entry name" value="CYTC"/>
    <property type="match status" value="1"/>
</dbReference>
<dbReference type="PANTHER" id="PTHR30600">
    <property type="entry name" value="CYTOCHROME C PEROXIDASE-RELATED"/>
    <property type="match status" value="1"/>
</dbReference>
<dbReference type="EMBL" id="CP003597">
    <property type="protein sequence ID" value="AFY89676.1"/>
    <property type="molecule type" value="Genomic_DNA"/>
</dbReference>
<proteinExistence type="predicted"/>
<evidence type="ECO:0000256" key="6">
    <source>
        <dbReference type="PROSITE-ProRule" id="PRU00433"/>
    </source>
</evidence>
<dbReference type="GO" id="GO:0009055">
    <property type="term" value="F:electron transfer activity"/>
    <property type="evidence" value="ECO:0007669"/>
    <property type="project" value="InterPro"/>
</dbReference>
<dbReference type="AlphaFoldDB" id="K9U5I1"/>
<keyword evidence="3" id="KW-0732">Signal</keyword>
<dbReference type="PATRIC" id="fig|251229.3.peg.4994"/>
<dbReference type="RefSeq" id="WP_015156217.1">
    <property type="nucleotide sequence ID" value="NC_019695.1"/>
</dbReference>
<dbReference type="HOGENOM" id="CLU_027793_0_0_3"/>
<evidence type="ECO:0000256" key="5">
    <source>
        <dbReference type="ARBA" id="ARBA00023004"/>
    </source>
</evidence>
<evidence type="ECO:0000259" key="7">
    <source>
        <dbReference type="PROSITE" id="PS51007"/>
    </source>
</evidence>
<keyword evidence="5 6" id="KW-0408">Iron</keyword>
<evidence type="ECO:0000256" key="1">
    <source>
        <dbReference type="ARBA" id="ARBA00022617"/>
    </source>
</evidence>
<dbReference type="GO" id="GO:0020037">
    <property type="term" value="F:heme binding"/>
    <property type="evidence" value="ECO:0007669"/>
    <property type="project" value="InterPro"/>
</dbReference>
<evidence type="ECO:0000313" key="8">
    <source>
        <dbReference type="EMBL" id="AFY89676.1"/>
    </source>
</evidence>
<evidence type="ECO:0000313" key="9">
    <source>
        <dbReference type="Proteomes" id="UP000010384"/>
    </source>
</evidence>
<name>K9U5I1_CHRTP</name>
<keyword evidence="2 6" id="KW-0479">Metal-binding</keyword>
<keyword evidence="9" id="KW-1185">Reference proteome</keyword>
<dbReference type="InterPro" id="IPR009056">
    <property type="entry name" value="Cyt_c-like_dom"/>
</dbReference>
<dbReference type="eggNOG" id="COG1858">
    <property type="taxonomic scope" value="Bacteria"/>
</dbReference>
<dbReference type="STRING" id="251229.Chro_4277"/>
<feature type="domain" description="Cytochrome c" evidence="7">
    <location>
        <begin position="449"/>
        <end position="545"/>
    </location>
</feature>
<dbReference type="InParanoid" id="K9U5I1"/>
<dbReference type="GO" id="GO:0004130">
    <property type="term" value="F:cytochrome-c peroxidase activity"/>
    <property type="evidence" value="ECO:0007669"/>
    <property type="project" value="TreeGrafter"/>
</dbReference>
<reference evidence="8 9" key="1">
    <citation type="submission" date="2012-06" db="EMBL/GenBank/DDBJ databases">
        <title>Finished chromosome of genome of Chroococcidiopsis thermalis PCC 7203.</title>
        <authorList>
            <consortium name="US DOE Joint Genome Institute"/>
            <person name="Gugger M."/>
            <person name="Coursin T."/>
            <person name="Rippka R."/>
            <person name="Tandeau De Marsac N."/>
            <person name="Huntemann M."/>
            <person name="Wei C.-L."/>
            <person name="Han J."/>
            <person name="Detter J.C."/>
            <person name="Han C."/>
            <person name="Tapia R."/>
            <person name="Davenport K."/>
            <person name="Daligault H."/>
            <person name="Erkkila T."/>
            <person name="Gu W."/>
            <person name="Munk A.C.C."/>
            <person name="Teshima H."/>
            <person name="Xu Y."/>
            <person name="Chain P."/>
            <person name="Chen A."/>
            <person name="Krypides N."/>
            <person name="Mavromatis K."/>
            <person name="Markowitz V."/>
            <person name="Szeto E."/>
            <person name="Ivanova N."/>
            <person name="Mikhailova N."/>
            <person name="Ovchinnikova G."/>
            <person name="Pagani I."/>
            <person name="Pati A."/>
            <person name="Goodwin L."/>
            <person name="Peters L."/>
            <person name="Pitluck S."/>
            <person name="Woyke T."/>
            <person name="Kerfeld C."/>
        </authorList>
    </citation>
    <scope>NUCLEOTIDE SEQUENCE [LARGE SCALE GENOMIC DNA]</scope>
    <source>
        <strain evidence="8 9">PCC 7203</strain>
    </source>
</reference>
<sequence length="677" mass="72471">MDRLKSLPNWLRPTLLLGLILLIVAFVGYQLELTLPGRPPNINNTYTPLTKSPPNSVGSYDVLGYALSKEEADQILQTQEGRELLSADNGAVKVTEELIDLGRDAFYRETFGNEYLFTDVVGVLDGPINLGSVAKAVLALKGEATTNLQIPVDKDVTAGGRTFDAGTVLNTGLDVPKGSLFPLGMVTHIDNAKPRVGISCALCHATVSDKTGRVLEGAINTDINLGALLALASNSAALFRQTDVNPTKITTGQHTYINAEGENAYLPDAKILEDEVDAAMLSWIPGNFVSNGDLKNNSAQVPTSYTHGAWPYAWSGVASIGWFHGLTTLNNAVFGVNADPATTADAAEALAGIDKDTYLGAMLQNASNPKYRLPDAVKPSEFFDKIDPTPGEPGFNEVIRMPEYPKASLFMQNGLMAASPGYQVAEQINAMSAYQNTLAPPPHEATDLETLKRGAAVFNKANCAQCHSGRYFTNHRVIAQKEVKTQPARGPASSGFATKLFVPPDTYPPNVPVPLPPDPPVLPVPTDITPQEDIELAYAQSDPAGGYKVQNLIGLYLSAPYLHDGGVAAGAAAFKQNADGNYEISDRTQLGITGTLMQGILPDPEASLRALLDRDLREPMLAANRNNSDLQRSNVSGEGHAYWVDRAAGFTTGDQTDLIKFLLSIDDDPAVLPKSSR</sequence>
<dbReference type="KEGG" id="cthe:Chro_4277"/>
<organism evidence="8 9">
    <name type="scientific">Chroococcidiopsis thermalis (strain PCC 7203)</name>
    <dbReference type="NCBI Taxonomy" id="251229"/>
    <lineage>
        <taxon>Bacteria</taxon>
        <taxon>Bacillati</taxon>
        <taxon>Cyanobacteriota</taxon>
        <taxon>Cyanophyceae</taxon>
        <taxon>Chroococcidiopsidales</taxon>
        <taxon>Chroococcidiopsidaceae</taxon>
        <taxon>Chroococcidiopsis</taxon>
    </lineage>
</organism>
<evidence type="ECO:0000256" key="3">
    <source>
        <dbReference type="ARBA" id="ARBA00022729"/>
    </source>
</evidence>
<dbReference type="SUPFAM" id="SSF46626">
    <property type="entry name" value="Cytochrome c"/>
    <property type="match status" value="1"/>
</dbReference>